<keyword evidence="4 6" id="KW-1133">Transmembrane helix</keyword>
<accession>A0A917D8V3</accession>
<dbReference type="RefSeq" id="WP_188849536.1">
    <property type="nucleotide sequence ID" value="NZ_BMJJ01000002.1"/>
</dbReference>
<evidence type="ECO:0000313" key="8">
    <source>
        <dbReference type="EMBL" id="GGD09634.1"/>
    </source>
</evidence>
<gene>
    <name evidence="8" type="ORF">GCM10011335_10670</name>
</gene>
<feature type="domain" description="EamA" evidence="7">
    <location>
        <begin position="156"/>
        <end position="289"/>
    </location>
</feature>
<keyword evidence="5 6" id="KW-0472">Membrane</keyword>
<protein>
    <submittedName>
        <fullName evidence="8">Membrane protein</fullName>
    </submittedName>
</protein>
<feature type="transmembrane region" description="Helical" evidence="6">
    <location>
        <begin position="125"/>
        <end position="144"/>
    </location>
</feature>
<reference evidence="8" key="1">
    <citation type="journal article" date="2014" name="Int. J. Syst. Evol. Microbiol.">
        <title>Complete genome sequence of Corynebacterium casei LMG S-19264T (=DSM 44701T), isolated from a smear-ripened cheese.</title>
        <authorList>
            <consortium name="US DOE Joint Genome Institute (JGI-PGF)"/>
            <person name="Walter F."/>
            <person name="Albersmeier A."/>
            <person name="Kalinowski J."/>
            <person name="Ruckert C."/>
        </authorList>
    </citation>
    <scope>NUCLEOTIDE SEQUENCE</scope>
    <source>
        <strain evidence="8">CGMCC 1.15493</strain>
    </source>
</reference>
<dbReference type="Pfam" id="PF00892">
    <property type="entry name" value="EamA"/>
    <property type="match status" value="2"/>
</dbReference>
<dbReference type="AlphaFoldDB" id="A0A917D8V3"/>
<keyword evidence="2" id="KW-1003">Cell membrane</keyword>
<feature type="transmembrane region" description="Helical" evidence="6">
    <location>
        <begin position="159"/>
        <end position="176"/>
    </location>
</feature>
<feature type="domain" description="EamA" evidence="7">
    <location>
        <begin position="11"/>
        <end position="140"/>
    </location>
</feature>
<comment type="caution">
    <text evidence="8">The sequence shown here is derived from an EMBL/GenBank/DDBJ whole genome shotgun (WGS) entry which is preliminary data.</text>
</comment>
<proteinExistence type="predicted"/>
<dbReference type="PANTHER" id="PTHR42920">
    <property type="entry name" value="OS03G0707200 PROTEIN-RELATED"/>
    <property type="match status" value="1"/>
</dbReference>
<evidence type="ECO:0000259" key="7">
    <source>
        <dbReference type="Pfam" id="PF00892"/>
    </source>
</evidence>
<dbReference type="SUPFAM" id="SSF103481">
    <property type="entry name" value="Multidrug resistance efflux transporter EmrE"/>
    <property type="match status" value="2"/>
</dbReference>
<feature type="transmembrane region" description="Helical" evidence="6">
    <location>
        <begin position="216"/>
        <end position="237"/>
    </location>
</feature>
<dbReference type="InterPro" id="IPR037185">
    <property type="entry name" value="EmrE-like"/>
</dbReference>
<dbReference type="EMBL" id="BMJJ01000002">
    <property type="protein sequence ID" value="GGD09634.1"/>
    <property type="molecule type" value="Genomic_DNA"/>
</dbReference>
<dbReference type="PANTHER" id="PTHR42920:SF11">
    <property type="entry name" value="INNER MEMBRANE PROTEIN YTFF"/>
    <property type="match status" value="1"/>
</dbReference>
<evidence type="ECO:0000256" key="1">
    <source>
        <dbReference type="ARBA" id="ARBA00004651"/>
    </source>
</evidence>
<evidence type="ECO:0000256" key="4">
    <source>
        <dbReference type="ARBA" id="ARBA00022989"/>
    </source>
</evidence>
<keyword evidence="9" id="KW-1185">Reference proteome</keyword>
<dbReference type="GO" id="GO:0005886">
    <property type="term" value="C:plasma membrane"/>
    <property type="evidence" value="ECO:0007669"/>
    <property type="project" value="UniProtKB-SubCell"/>
</dbReference>
<comment type="subcellular location">
    <subcellularLocation>
        <location evidence="1">Cell membrane</location>
        <topology evidence="1">Multi-pass membrane protein</topology>
    </subcellularLocation>
</comment>
<evidence type="ECO:0000256" key="3">
    <source>
        <dbReference type="ARBA" id="ARBA00022692"/>
    </source>
</evidence>
<feature type="transmembrane region" description="Helical" evidence="6">
    <location>
        <begin position="39"/>
        <end position="57"/>
    </location>
</feature>
<reference evidence="8" key="2">
    <citation type="submission" date="2020-09" db="EMBL/GenBank/DDBJ databases">
        <authorList>
            <person name="Sun Q."/>
            <person name="Zhou Y."/>
        </authorList>
    </citation>
    <scope>NUCLEOTIDE SEQUENCE</scope>
    <source>
        <strain evidence="8">CGMCC 1.15493</strain>
    </source>
</reference>
<evidence type="ECO:0000313" key="9">
    <source>
        <dbReference type="Proteomes" id="UP000613160"/>
    </source>
</evidence>
<sequence>MKNRLAHPYAMLTLVALIWGANAVAGKLAVGHVSPMMLTLLRWIVACAVLAPFAWPHARRDWPLIRPRLPFLIALGVFGFSLFNALFYFALTYTSALNVVIEQASMPLIVFALSFILFCTPVTRWQMIGFVVTITGVAVTASHGDLSALASLELNRGDALMLLAVLFYAGFTVGIRSKPPIHWLSLIFVLSLSALAASFPLAAIEAASGAMILPDARGWGVVIFAALLPSIVSQSLYVRAIELIGANRANLFTNMTPVFGAILAILVIGEEPHPYHALALGLVLGGIVIAERRSGRKTAPALPPTL</sequence>
<feature type="transmembrane region" description="Helical" evidence="6">
    <location>
        <begin position="249"/>
        <end position="268"/>
    </location>
</feature>
<dbReference type="Proteomes" id="UP000613160">
    <property type="component" value="Unassembled WGS sequence"/>
</dbReference>
<feature type="transmembrane region" description="Helical" evidence="6">
    <location>
        <begin position="183"/>
        <end position="204"/>
    </location>
</feature>
<feature type="transmembrane region" description="Helical" evidence="6">
    <location>
        <begin position="69"/>
        <end position="90"/>
    </location>
</feature>
<name>A0A917D8V3_9HYPH</name>
<evidence type="ECO:0000256" key="5">
    <source>
        <dbReference type="ARBA" id="ARBA00023136"/>
    </source>
</evidence>
<dbReference type="InterPro" id="IPR000620">
    <property type="entry name" value="EamA_dom"/>
</dbReference>
<feature type="transmembrane region" description="Helical" evidence="6">
    <location>
        <begin position="274"/>
        <end position="290"/>
    </location>
</feature>
<evidence type="ECO:0000256" key="2">
    <source>
        <dbReference type="ARBA" id="ARBA00022475"/>
    </source>
</evidence>
<keyword evidence="3 6" id="KW-0812">Transmembrane</keyword>
<evidence type="ECO:0000256" key="6">
    <source>
        <dbReference type="SAM" id="Phobius"/>
    </source>
</evidence>
<organism evidence="8 9">
    <name type="scientific">Aureimonas glaciei</name>
    <dbReference type="NCBI Taxonomy" id="1776957"/>
    <lineage>
        <taxon>Bacteria</taxon>
        <taxon>Pseudomonadati</taxon>
        <taxon>Pseudomonadota</taxon>
        <taxon>Alphaproteobacteria</taxon>
        <taxon>Hyphomicrobiales</taxon>
        <taxon>Aurantimonadaceae</taxon>
        <taxon>Aureimonas</taxon>
    </lineage>
</organism>
<dbReference type="InterPro" id="IPR051258">
    <property type="entry name" value="Diverse_Substrate_Transporter"/>
</dbReference>
<feature type="transmembrane region" description="Helical" evidence="6">
    <location>
        <begin position="96"/>
        <end position="118"/>
    </location>
</feature>